<accession>A0A1S9PDH3</accession>
<evidence type="ECO:0000313" key="4">
    <source>
        <dbReference type="Proteomes" id="UP000189739"/>
    </source>
</evidence>
<evidence type="ECO:0000259" key="2">
    <source>
        <dbReference type="PROSITE" id="PS50213"/>
    </source>
</evidence>
<evidence type="ECO:0000313" key="3">
    <source>
        <dbReference type="EMBL" id="OOQ59026.1"/>
    </source>
</evidence>
<dbReference type="FunFam" id="2.30.180.10:FF:000032">
    <property type="entry name" value="Fasciclin domain-containing protein, putative"/>
    <property type="match status" value="1"/>
</dbReference>
<dbReference type="AlphaFoldDB" id="A0A1S9PDH3"/>
<dbReference type="SMART" id="SM00554">
    <property type="entry name" value="FAS1"/>
    <property type="match status" value="1"/>
</dbReference>
<feature type="signal peptide" evidence="1">
    <location>
        <begin position="1"/>
        <end position="22"/>
    </location>
</feature>
<sequence>MKNLFTGVFAMAVMAIPPSAVAQTQTMGGATMYTTKNIVANAGKSKEHTTFAHAIKAAGLGSTLQSAGPFTVFAPTDEAFDKLPAGTMDMLVKPENKAPLTKLLTYHVVGGILTADGLLAKIKAGNGKAELATVSGGNLIATADGKRIYLLDERGNKARITLADIAQSNGVIHVVDMVLVPN</sequence>
<dbReference type="PANTHER" id="PTHR10900:SF77">
    <property type="entry name" value="FI19380P1"/>
    <property type="match status" value="1"/>
</dbReference>
<dbReference type="Pfam" id="PF02469">
    <property type="entry name" value="Fasciclin"/>
    <property type="match status" value="1"/>
</dbReference>
<dbReference type="InterPro" id="IPR000782">
    <property type="entry name" value="FAS1_domain"/>
</dbReference>
<dbReference type="InterPro" id="IPR036378">
    <property type="entry name" value="FAS1_dom_sf"/>
</dbReference>
<name>A0A1S9PDH3_9SPHI</name>
<dbReference type="STRING" id="1792845.BC343_29785"/>
<gene>
    <name evidence="3" type="ORF">BC343_29785</name>
</gene>
<dbReference type="RefSeq" id="WP_078349010.1">
    <property type="nucleotide sequence ID" value="NZ_MBTF01000018.1"/>
</dbReference>
<dbReference type="InterPro" id="IPR050904">
    <property type="entry name" value="Adhesion/Biosynth-related"/>
</dbReference>
<dbReference type="SUPFAM" id="SSF82153">
    <property type="entry name" value="FAS1 domain"/>
    <property type="match status" value="1"/>
</dbReference>
<dbReference type="PANTHER" id="PTHR10900">
    <property type="entry name" value="PERIOSTIN-RELATED"/>
    <property type="match status" value="1"/>
</dbReference>
<keyword evidence="4" id="KW-1185">Reference proteome</keyword>
<reference evidence="3 4" key="1">
    <citation type="submission" date="2016-07" db="EMBL/GenBank/DDBJ databases">
        <title>Genomic analysis of zinc-resistant bacterium Mucilaginibacter pedocola TBZ30.</title>
        <authorList>
            <person name="Huang J."/>
            <person name="Tang J."/>
        </authorList>
    </citation>
    <scope>NUCLEOTIDE SEQUENCE [LARGE SCALE GENOMIC DNA]</scope>
    <source>
        <strain evidence="3 4">TBZ30</strain>
    </source>
</reference>
<dbReference type="PROSITE" id="PS50213">
    <property type="entry name" value="FAS1"/>
    <property type="match status" value="1"/>
</dbReference>
<organism evidence="3 4">
    <name type="scientific">Mucilaginibacter pedocola</name>
    <dbReference type="NCBI Taxonomy" id="1792845"/>
    <lineage>
        <taxon>Bacteria</taxon>
        <taxon>Pseudomonadati</taxon>
        <taxon>Bacteroidota</taxon>
        <taxon>Sphingobacteriia</taxon>
        <taxon>Sphingobacteriales</taxon>
        <taxon>Sphingobacteriaceae</taxon>
        <taxon>Mucilaginibacter</taxon>
    </lineage>
</organism>
<dbReference type="OrthoDB" id="9800666at2"/>
<comment type="caution">
    <text evidence="3">The sequence shown here is derived from an EMBL/GenBank/DDBJ whole genome shotgun (WGS) entry which is preliminary data.</text>
</comment>
<feature type="chain" id="PRO_5013069020" evidence="1">
    <location>
        <begin position="23"/>
        <end position="182"/>
    </location>
</feature>
<dbReference type="EMBL" id="MBTF01000018">
    <property type="protein sequence ID" value="OOQ59026.1"/>
    <property type="molecule type" value="Genomic_DNA"/>
</dbReference>
<evidence type="ECO:0000256" key="1">
    <source>
        <dbReference type="SAM" id="SignalP"/>
    </source>
</evidence>
<protein>
    <submittedName>
        <fullName evidence="3">Fasciclin</fullName>
    </submittedName>
</protein>
<proteinExistence type="predicted"/>
<dbReference type="Gene3D" id="2.30.180.10">
    <property type="entry name" value="FAS1 domain"/>
    <property type="match status" value="1"/>
</dbReference>
<keyword evidence="1" id="KW-0732">Signal</keyword>
<feature type="domain" description="FAS1" evidence="2">
    <location>
        <begin position="35"/>
        <end position="179"/>
    </location>
</feature>
<dbReference type="Proteomes" id="UP000189739">
    <property type="component" value="Unassembled WGS sequence"/>
</dbReference>